<evidence type="ECO:0000256" key="3">
    <source>
        <dbReference type="ARBA" id="ARBA00021704"/>
    </source>
</evidence>
<evidence type="ECO:0000256" key="5">
    <source>
        <dbReference type="ARBA" id="ARBA00023242"/>
    </source>
</evidence>
<evidence type="ECO:0000256" key="7">
    <source>
        <dbReference type="SAM" id="Coils"/>
    </source>
</evidence>
<feature type="coiled-coil region" evidence="7">
    <location>
        <begin position="249"/>
        <end position="276"/>
    </location>
</feature>
<organism evidence="8 9">
    <name type="scientific">Bursaphelenchus okinawaensis</name>
    <dbReference type="NCBI Taxonomy" id="465554"/>
    <lineage>
        <taxon>Eukaryota</taxon>
        <taxon>Metazoa</taxon>
        <taxon>Ecdysozoa</taxon>
        <taxon>Nematoda</taxon>
        <taxon>Chromadorea</taxon>
        <taxon>Rhabditida</taxon>
        <taxon>Tylenchina</taxon>
        <taxon>Tylenchomorpha</taxon>
        <taxon>Aphelenchoidea</taxon>
        <taxon>Aphelenchoididae</taxon>
        <taxon>Bursaphelenchus</taxon>
    </lineage>
</organism>
<dbReference type="EMBL" id="CAJFDH010000005">
    <property type="protein sequence ID" value="CAD5223501.1"/>
    <property type="molecule type" value="Genomic_DNA"/>
</dbReference>
<dbReference type="EMBL" id="CAJFCW020000005">
    <property type="protein sequence ID" value="CAG9118051.1"/>
    <property type="molecule type" value="Genomic_DNA"/>
</dbReference>
<accession>A0A811L717</accession>
<dbReference type="InterPro" id="IPR017423">
    <property type="entry name" value="TRM6"/>
</dbReference>
<dbReference type="PANTHER" id="PTHR12945">
    <property type="entry name" value="TRANSLATION INITIATION FACTOR EIF3-RELATED"/>
    <property type="match status" value="1"/>
</dbReference>
<dbReference type="Pfam" id="PF04189">
    <property type="entry name" value="Gcd10p"/>
    <property type="match status" value="1"/>
</dbReference>
<dbReference type="Gene3D" id="3.40.50.150">
    <property type="entry name" value="Vaccinia Virus protein VP39"/>
    <property type="match status" value="1"/>
</dbReference>
<evidence type="ECO:0000313" key="9">
    <source>
        <dbReference type="Proteomes" id="UP000614601"/>
    </source>
</evidence>
<dbReference type="Proteomes" id="UP000783686">
    <property type="component" value="Unassembled WGS sequence"/>
</dbReference>
<dbReference type="PANTHER" id="PTHR12945:SF0">
    <property type="entry name" value="TRNA (ADENINE(58)-N(1))-METHYLTRANSFERASE NON-CATALYTIC SUBUNIT TRM6"/>
    <property type="match status" value="1"/>
</dbReference>
<protein>
    <recommendedName>
        <fullName evidence="3">tRNA (adenine(58)-N(1))-methyltransferase non-catalytic subunit TRM6</fullName>
    </recommendedName>
    <alternativeName>
        <fullName evidence="6">tRNA(m1A58)-methyltransferase subunit TRM6</fullName>
    </alternativeName>
</protein>
<keyword evidence="9" id="KW-1185">Reference proteome</keyword>
<evidence type="ECO:0000313" key="8">
    <source>
        <dbReference type="EMBL" id="CAD5223501.1"/>
    </source>
</evidence>
<dbReference type="GO" id="GO:0030488">
    <property type="term" value="P:tRNA methylation"/>
    <property type="evidence" value="ECO:0007669"/>
    <property type="project" value="InterPro"/>
</dbReference>
<comment type="caution">
    <text evidence="8">The sequence shown here is derived from an EMBL/GenBank/DDBJ whole genome shotgun (WGS) entry which is preliminary data.</text>
</comment>
<evidence type="ECO:0000256" key="4">
    <source>
        <dbReference type="ARBA" id="ARBA00022694"/>
    </source>
</evidence>
<dbReference type="InterPro" id="IPR029063">
    <property type="entry name" value="SAM-dependent_MTases_sf"/>
</dbReference>
<reference evidence="8" key="1">
    <citation type="submission" date="2020-09" db="EMBL/GenBank/DDBJ databases">
        <authorList>
            <person name="Kikuchi T."/>
        </authorList>
    </citation>
    <scope>NUCLEOTIDE SEQUENCE</scope>
    <source>
        <strain evidence="8">SH1</strain>
    </source>
</reference>
<evidence type="ECO:0000256" key="2">
    <source>
        <dbReference type="ARBA" id="ARBA00008320"/>
    </source>
</evidence>
<keyword evidence="4" id="KW-0819">tRNA processing</keyword>
<name>A0A811L717_9BILA</name>
<proteinExistence type="inferred from homology"/>
<dbReference type="SUPFAM" id="SSF53335">
    <property type="entry name" value="S-adenosyl-L-methionine-dependent methyltransferases"/>
    <property type="match status" value="1"/>
</dbReference>
<dbReference type="AlphaFoldDB" id="A0A811L717"/>
<dbReference type="GO" id="GO:0005634">
    <property type="term" value="C:nucleus"/>
    <property type="evidence" value="ECO:0007669"/>
    <property type="project" value="UniProtKB-SubCell"/>
</dbReference>
<comment type="similarity">
    <text evidence="2">Belongs to the TRM6/GCD10 family.</text>
</comment>
<comment type="subcellular location">
    <subcellularLocation>
        <location evidence="1">Nucleus</location>
    </subcellularLocation>
</comment>
<keyword evidence="7" id="KW-0175">Coiled coil</keyword>
<sequence>MSDDAVQQVSDTMQHGNYVLMRKLTGVKPTLARLRKGATICVDNLTFKPDPVLGKKFGVYTAQNGQLGPDEADVDKELAKIRELSKGENDEGDVNQVNLVKDKVQLKKANKAQSAILVEKINTRLLAEFYYFRNPETVGYFRPDSAAQILHNSGIKAGERVLIYDQCFGIMTTYVVERLGGQGTCVCIHNGASASNITCFHNRQFSKEVKDTLITLPLKMLVNTEEEKMDYNDVENGEKPVETVKEEKVLDEEAKKKQEEAMIRAAEKKARQEEAVTWFDGDIPNFGRYDSLLVICKNVSPVSVLDLTFKAVRTSGTVVVYSPFEEEMVKTKAYLDDKNCVLTEIRSTKVREIQVLPKRTHPLMQQLVVGGYYLSTVKGYDPTLKV</sequence>
<dbReference type="GO" id="GO:0031515">
    <property type="term" value="C:tRNA (m1A) methyltransferase complex"/>
    <property type="evidence" value="ECO:0007669"/>
    <property type="project" value="InterPro"/>
</dbReference>
<keyword evidence="5" id="KW-0539">Nucleus</keyword>
<dbReference type="Proteomes" id="UP000614601">
    <property type="component" value="Unassembled WGS sequence"/>
</dbReference>
<dbReference type="OrthoDB" id="10254665at2759"/>
<evidence type="ECO:0000256" key="1">
    <source>
        <dbReference type="ARBA" id="ARBA00004123"/>
    </source>
</evidence>
<gene>
    <name evidence="8" type="ORF">BOKJ2_LOCUS10271</name>
</gene>
<evidence type="ECO:0000256" key="6">
    <source>
        <dbReference type="ARBA" id="ARBA00032319"/>
    </source>
</evidence>